<proteinExistence type="inferred from homology"/>
<evidence type="ECO:0000313" key="4">
    <source>
        <dbReference type="Proteomes" id="UP000190339"/>
    </source>
</evidence>
<evidence type="ECO:0000259" key="2">
    <source>
        <dbReference type="Pfam" id="PF00582"/>
    </source>
</evidence>
<dbReference type="OrthoDB" id="9788959at2"/>
<dbReference type="AlphaFoldDB" id="A0A1T5CHR5"/>
<protein>
    <submittedName>
        <fullName evidence="3">Nucleotide-binding universal stress protein, UspA family</fullName>
    </submittedName>
</protein>
<dbReference type="STRING" id="561365.SAMN05660866_02310"/>
<dbReference type="Pfam" id="PF00582">
    <property type="entry name" value="Usp"/>
    <property type="match status" value="1"/>
</dbReference>
<dbReference type="PANTHER" id="PTHR46268:SF6">
    <property type="entry name" value="UNIVERSAL STRESS PROTEIN UP12"/>
    <property type="match status" value="1"/>
</dbReference>
<keyword evidence="4" id="KW-1185">Reference proteome</keyword>
<evidence type="ECO:0000256" key="1">
    <source>
        <dbReference type="ARBA" id="ARBA00008791"/>
    </source>
</evidence>
<dbReference type="Proteomes" id="UP000190339">
    <property type="component" value="Unassembled WGS sequence"/>
</dbReference>
<dbReference type="PANTHER" id="PTHR46268">
    <property type="entry name" value="STRESS RESPONSE PROTEIN NHAX"/>
    <property type="match status" value="1"/>
</dbReference>
<dbReference type="PRINTS" id="PR01438">
    <property type="entry name" value="UNVRSLSTRESS"/>
</dbReference>
<comment type="similarity">
    <text evidence="1">Belongs to the universal stress protein A family.</text>
</comment>
<gene>
    <name evidence="3" type="ORF">SAMN05660866_02310</name>
</gene>
<dbReference type="EMBL" id="FUYL01000006">
    <property type="protein sequence ID" value="SKB59035.1"/>
    <property type="molecule type" value="Genomic_DNA"/>
</dbReference>
<dbReference type="InterPro" id="IPR006016">
    <property type="entry name" value="UspA"/>
</dbReference>
<dbReference type="InterPro" id="IPR006015">
    <property type="entry name" value="Universal_stress_UspA"/>
</dbReference>
<dbReference type="Gene3D" id="3.40.50.620">
    <property type="entry name" value="HUPs"/>
    <property type="match status" value="2"/>
</dbReference>
<evidence type="ECO:0000313" key="3">
    <source>
        <dbReference type="EMBL" id="SKB59035.1"/>
    </source>
</evidence>
<sequence length="291" mass="32751">MKHILLPTDFSDNALNAIHCALNMYKETRCSFHILNAYNLSSPNLKGGIVKTGHRSTSKLGALYDLAEENSESALQELVDDLRKNHADLNRTFNAISKPDTPFGAIKEVITEKDIDLVVMGTKGATGAKKVFLGSNTVKVIMAINKCPVLAVPGSYTFQGLKKIMFPTDFTRPFSKRELYGLIELAKLWKPNIRIFHLTKDIPLTDEQINNKKILKDFFTGLDYNFYNGILDGVITESIQKFVEEKQADMVALLHYKHPFLERLTENSVIKKVGFETKVPLLVLPEMTKDS</sequence>
<dbReference type="CDD" id="cd00293">
    <property type="entry name" value="USP-like"/>
    <property type="match status" value="1"/>
</dbReference>
<accession>A0A1T5CHR5</accession>
<reference evidence="4" key="1">
    <citation type="submission" date="2017-02" db="EMBL/GenBank/DDBJ databases">
        <authorList>
            <person name="Varghese N."/>
            <person name="Submissions S."/>
        </authorList>
    </citation>
    <scope>NUCLEOTIDE SEQUENCE [LARGE SCALE GENOMIC DNA]</scope>
    <source>
        <strain evidence="4">DSM 23546</strain>
    </source>
</reference>
<dbReference type="RefSeq" id="WP_079512754.1">
    <property type="nucleotide sequence ID" value="NZ_FUYL01000006.1"/>
</dbReference>
<dbReference type="SUPFAM" id="SSF52402">
    <property type="entry name" value="Adenine nucleotide alpha hydrolases-like"/>
    <property type="match status" value="2"/>
</dbReference>
<dbReference type="InterPro" id="IPR014729">
    <property type="entry name" value="Rossmann-like_a/b/a_fold"/>
</dbReference>
<feature type="domain" description="UspA" evidence="2">
    <location>
        <begin position="1"/>
        <end position="153"/>
    </location>
</feature>
<organism evidence="3 4">
    <name type="scientific">Maribacter arcticus</name>
    <dbReference type="NCBI Taxonomy" id="561365"/>
    <lineage>
        <taxon>Bacteria</taxon>
        <taxon>Pseudomonadati</taxon>
        <taxon>Bacteroidota</taxon>
        <taxon>Flavobacteriia</taxon>
        <taxon>Flavobacteriales</taxon>
        <taxon>Flavobacteriaceae</taxon>
        <taxon>Maribacter</taxon>
    </lineage>
</organism>
<name>A0A1T5CHR5_9FLAO</name>